<dbReference type="GeneID" id="70223095"/>
<sequence length="56" mass="6089">MFMFNAQVCNRTHTKGGGKAPVVPTKLQEKLPVSVERAVSNAIHSTDDTGGLHRKQ</sequence>
<keyword evidence="2" id="KW-1185">Reference proteome</keyword>
<accession>A0A9P9GYK0</accession>
<dbReference type="EMBL" id="JAGMUX010000010">
    <property type="protein sequence ID" value="KAH7247591.1"/>
    <property type="molecule type" value="Genomic_DNA"/>
</dbReference>
<dbReference type="RefSeq" id="XP_046048174.1">
    <property type="nucleotide sequence ID" value="XM_046193141.1"/>
</dbReference>
<comment type="caution">
    <text evidence="1">The sequence shown here is derived from an EMBL/GenBank/DDBJ whole genome shotgun (WGS) entry which is preliminary data.</text>
</comment>
<proteinExistence type="predicted"/>
<reference evidence="1" key="1">
    <citation type="journal article" date="2021" name="Nat. Commun.">
        <title>Genetic determinants of endophytism in the Arabidopsis root mycobiome.</title>
        <authorList>
            <person name="Mesny F."/>
            <person name="Miyauchi S."/>
            <person name="Thiergart T."/>
            <person name="Pickel B."/>
            <person name="Atanasova L."/>
            <person name="Karlsson M."/>
            <person name="Huettel B."/>
            <person name="Barry K.W."/>
            <person name="Haridas S."/>
            <person name="Chen C."/>
            <person name="Bauer D."/>
            <person name="Andreopoulos W."/>
            <person name="Pangilinan J."/>
            <person name="LaButti K."/>
            <person name="Riley R."/>
            <person name="Lipzen A."/>
            <person name="Clum A."/>
            <person name="Drula E."/>
            <person name="Henrissat B."/>
            <person name="Kohler A."/>
            <person name="Grigoriev I.V."/>
            <person name="Martin F.M."/>
            <person name="Hacquard S."/>
        </authorList>
    </citation>
    <scope>NUCLEOTIDE SEQUENCE</scope>
    <source>
        <strain evidence="1">MPI-CAGE-AT-0023</strain>
    </source>
</reference>
<dbReference type="Proteomes" id="UP000720189">
    <property type="component" value="Unassembled WGS sequence"/>
</dbReference>
<evidence type="ECO:0000313" key="1">
    <source>
        <dbReference type="EMBL" id="KAH7247591.1"/>
    </source>
</evidence>
<dbReference type="OrthoDB" id="2559882at2759"/>
<dbReference type="AlphaFoldDB" id="A0A9P9GYK0"/>
<evidence type="ECO:0000313" key="2">
    <source>
        <dbReference type="Proteomes" id="UP000720189"/>
    </source>
</evidence>
<name>A0A9P9GYK0_FUSRE</name>
<protein>
    <submittedName>
        <fullName evidence="1">Uncharacterized protein</fullName>
    </submittedName>
</protein>
<gene>
    <name evidence="1" type="ORF">BKA55DRAFT_572411</name>
</gene>
<organism evidence="1 2">
    <name type="scientific">Fusarium redolens</name>
    <dbReference type="NCBI Taxonomy" id="48865"/>
    <lineage>
        <taxon>Eukaryota</taxon>
        <taxon>Fungi</taxon>
        <taxon>Dikarya</taxon>
        <taxon>Ascomycota</taxon>
        <taxon>Pezizomycotina</taxon>
        <taxon>Sordariomycetes</taxon>
        <taxon>Hypocreomycetidae</taxon>
        <taxon>Hypocreales</taxon>
        <taxon>Nectriaceae</taxon>
        <taxon>Fusarium</taxon>
        <taxon>Fusarium redolens species complex</taxon>
    </lineage>
</organism>